<evidence type="ECO:0000256" key="1">
    <source>
        <dbReference type="SAM" id="SignalP"/>
    </source>
</evidence>
<name>A0ABW0FQ84_9CAUL</name>
<dbReference type="EMBL" id="JBHSLF010000011">
    <property type="protein sequence ID" value="MFC5343338.1"/>
    <property type="molecule type" value="Genomic_DNA"/>
</dbReference>
<organism evidence="2 3">
    <name type="scientific">Brevundimonas staleyi</name>
    <dbReference type="NCBI Taxonomy" id="74326"/>
    <lineage>
        <taxon>Bacteria</taxon>
        <taxon>Pseudomonadati</taxon>
        <taxon>Pseudomonadota</taxon>
        <taxon>Alphaproteobacteria</taxon>
        <taxon>Caulobacterales</taxon>
        <taxon>Caulobacteraceae</taxon>
        <taxon>Brevundimonas</taxon>
    </lineage>
</organism>
<evidence type="ECO:0000313" key="2">
    <source>
        <dbReference type="EMBL" id="MFC5343338.1"/>
    </source>
</evidence>
<accession>A0ABW0FQ84</accession>
<proteinExistence type="predicted"/>
<comment type="caution">
    <text evidence="2">The sequence shown here is derived from an EMBL/GenBank/DDBJ whole genome shotgun (WGS) entry which is preliminary data.</text>
</comment>
<protein>
    <submittedName>
        <fullName evidence="2">Uncharacterized protein</fullName>
    </submittedName>
</protein>
<dbReference type="Proteomes" id="UP001596152">
    <property type="component" value="Unassembled WGS sequence"/>
</dbReference>
<gene>
    <name evidence="2" type="ORF">ACFPIE_05380</name>
</gene>
<sequence length="43" mass="4459">MTRKRLVTLVSAVLALAAFIAGAAAQRAGGILPDRSSFTRDVS</sequence>
<feature type="signal peptide" evidence="1">
    <location>
        <begin position="1"/>
        <end position="23"/>
    </location>
</feature>
<reference evidence="3" key="1">
    <citation type="journal article" date="2019" name="Int. J. Syst. Evol. Microbiol.">
        <title>The Global Catalogue of Microorganisms (GCM) 10K type strain sequencing project: providing services to taxonomists for standard genome sequencing and annotation.</title>
        <authorList>
            <consortium name="The Broad Institute Genomics Platform"/>
            <consortium name="The Broad Institute Genome Sequencing Center for Infectious Disease"/>
            <person name="Wu L."/>
            <person name="Ma J."/>
        </authorList>
    </citation>
    <scope>NUCLEOTIDE SEQUENCE [LARGE SCALE GENOMIC DNA]</scope>
    <source>
        <strain evidence="3">JCM 12125</strain>
    </source>
</reference>
<keyword evidence="1" id="KW-0732">Signal</keyword>
<evidence type="ECO:0000313" key="3">
    <source>
        <dbReference type="Proteomes" id="UP001596152"/>
    </source>
</evidence>
<dbReference type="RefSeq" id="WP_374038852.1">
    <property type="nucleotide sequence ID" value="NZ_CP169082.1"/>
</dbReference>
<feature type="chain" id="PRO_5046517548" evidence="1">
    <location>
        <begin position="24"/>
        <end position="43"/>
    </location>
</feature>
<keyword evidence="3" id="KW-1185">Reference proteome</keyword>